<dbReference type="InterPro" id="IPR051835">
    <property type="entry name" value="RAC1-GEF"/>
</dbReference>
<name>A0ABD0X780_UMBPY</name>
<evidence type="ECO:0000259" key="2">
    <source>
        <dbReference type="SMART" id="SM01195"/>
    </source>
</evidence>
<keyword evidence="5" id="KW-1185">Reference proteome</keyword>
<dbReference type="SMART" id="SM01195">
    <property type="entry name" value="FA"/>
    <property type="match status" value="1"/>
</dbReference>
<proteinExistence type="predicted"/>
<feature type="compositionally biased region" description="Basic and acidic residues" evidence="1">
    <location>
        <begin position="153"/>
        <end position="173"/>
    </location>
</feature>
<dbReference type="SMART" id="SM01196">
    <property type="entry name" value="FERM_C"/>
    <property type="match status" value="1"/>
</dbReference>
<dbReference type="Pfam" id="PF08736">
    <property type="entry name" value="FA"/>
    <property type="match status" value="1"/>
</dbReference>
<feature type="domain" description="FERM adjacent" evidence="2">
    <location>
        <begin position="73"/>
        <end position="119"/>
    </location>
</feature>
<dbReference type="Gene3D" id="2.30.29.30">
    <property type="entry name" value="Pleckstrin-homology domain (PH domain)/Phosphotyrosine-binding domain (PTB)"/>
    <property type="match status" value="1"/>
</dbReference>
<dbReference type="Proteomes" id="UP001557470">
    <property type="component" value="Unassembled WGS sequence"/>
</dbReference>
<dbReference type="SUPFAM" id="SSF50729">
    <property type="entry name" value="PH domain-like"/>
    <property type="match status" value="1"/>
</dbReference>
<gene>
    <name evidence="4" type="ORF">UPYG_G00115230</name>
</gene>
<feature type="domain" description="FERM C-terminal PH-like" evidence="3">
    <location>
        <begin position="11"/>
        <end position="69"/>
    </location>
</feature>
<dbReference type="AlphaFoldDB" id="A0ABD0X780"/>
<evidence type="ECO:0000313" key="5">
    <source>
        <dbReference type="Proteomes" id="UP001557470"/>
    </source>
</evidence>
<dbReference type="InterPro" id="IPR014847">
    <property type="entry name" value="FA"/>
</dbReference>
<dbReference type="PANTHER" id="PTHR45858:SF1">
    <property type="entry name" value="FERM DOMAIN-CONTAINING PROTEIN 7"/>
    <property type="match status" value="1"/>
</dbReference>
<organism evidence="4 5">
    <name type="scientific">Umbra pygmaea</name>
    <name type="common">Eastern mudminnow</name>
    <dbReference type="NCBI Taxonomy" id="75934"/>
    <lineage>
        <taxon>Eukaryota</taxon>
        <taxon>Metazoa</taxon>
        <taxon>Chordata</taxon>
        <taxon>Craniata</taxon>
        <taxon>Vertebrata</taxon>
        <taxon>Euteleostomi</taxon>
        <taxon>Actinopterygii</taxon>
        <taxon>Neopterygii</taxon>
        <taxon>Teleostei</taxon>
        <taxon>Protacanthopterygii</taxon>
        <taxon>Esociformes</taxon>
        <taxon>Umbridae</taxon>
        <taxon>Umbra</taxon>
    </lineage>
</organism>
<sequence length="454" mass="49994">MYGIRPQVASDGEGTMINMAVTHSGVLVFQPSGKDTVELSMASRDVCKAFWKMCVEYHAFFRLSEEPKSRQKSLLYSKGSCFRYSGRTQKQLLDSVRREQRKNLPFERIFCKTHYDNRQVRSSPDLLTDVSKQVHEKTCGFPHDGCAAGGKRTVAERETTPRQGPEGHSEGAKPRATVAPQRGRLMANAQPLVIFYPYPCPCLGLHPVLPFSAQAYLPGCSSFSLDHTPAPQTRYGPPWSFPKTALLDDFIRSSSFSSPLVMSPCLSCQRHRRNGPPLPAGLAKPPGLYSTALAGYRASWKEFGREETAGHFSDDSSYQTGLPKRSLSQCDMKVLRPSSSSAPAAEFRPLGHYPHLSRRHSPARPTHLLLNMSATPERTASVCVLGSGSRTGSGEFSLSDSDVVFPYYYPGLGKLVRTAPLARMGISSCSLKLDEEEDSFNLSDPEGSAPMKQS</sequence>
<evidence type="ECO:0000259" key="3">
    <source>
        <dbReference type="SMART" id="SM01196"/>
    </source>
</evidence>
<accession>A0ABD0X780</accession>
<comment type="caution">
    <text evidence="4">The sequence shown here is derived from an EMBL/GenBank/DDBJ whole genome shotgun (WGS) entry which is preliminary data.</text>
</comment>
<dbReference type="InterPro" id="IPR018980">
    <property type="entry name" value="FERM_PH-like_C"/>
</dbReference>
<evidence type="ECO:0000313" key="4">
    <source>
        <dbReference type="EMBL" id="KAL0993889.1"/>
    </source>
</evidence>
<evidence type="ECO:0000256" key="1">
    <source>
        <dbReference type="SAM" id="MobiDB-lite"/>
    </source>
</evidence>
<feature type="region of interest" description="Disordered" evidence="1">
    <location>
        <begin position="150"/>
        <end position="177"/>
    </location>
</feature>
<dbReference type="InterPro" id="IPR011993">
    <property type="entry name" value="PH-like_dom_sf"/>
</dbReference>
<dbReference type="EMBL" id="JAGEUA010000003">
    <property type="protein sequence ID" value="KAL0993889.1"/>
    <property type="molecule type" value="Genomic_DNA"/>
</dbReference>
<dbReference type="PANTHER" id="PTHR45858">
    <property type="entry name" value="FERM DOMAIN CONTAINING PROTEIN"/>
    <property type="match status" value="1"/>
</dbReference>
<protein>
    <submittedName>
        <fullName evidence="4">Uncharacterized protein</fullName>
    </submittedName>
</protein>
<dbReference type="Pfam" id="PF09380">
    <property type="entry name" value="FERM_C"/>
    <property type="match status" value="1"/>
</dbReference>
<reference evidence="4 5" key="1">
    <citation type="submission" date="2024-06" db="EMBL/GenBank/DDBJ databases">
        <authorList>
            <person name="Pan Q."/>
            <person name="Wen M."/>
            <person name="Jouanno E."/>
            <person name="Zahm M."/>
            <person name="Klopp C."/>
            <person name="Cabau C."/>
            <person name="Louis A."/>
            <person name="Berthelot C."/>
            <person name="Parey E."/>
            <person name="Roest Crollius H."/>
            <person name="Montfort J."/>
            <person name="Robinson-Rechavi M."/>
            <person name="Bouchez O."/>
            <person name="Lampietro C."/>
            <person name="Lopez Roques C."/>
            <person name="Donnadieu C."/>
            <person name="Postlethwait J."/>
            <person name="Bobe J."/>
            <person name="Verreycken H."/>
            <person name="Guiguen Y."/>
        </authorList>
    </citation>
    <scope>NUCLEOTIDE SEQUENCE [LARGE SCALE GENOMIC DNA]</scope>
    <source>
        <strain evidence="4">Up_M1</strain>
        <tissue evidence="4">Testis</tissue>
    </source>
</reference>